<evidence type="ECO:0008006" key="5">
    <source>
        <dbReference type="Google" id="ProtNLM"/>
    </source>
</evidence>
<sequence>MTTTKRKHAKKMLSAASALLLAAMLATACGSTNNGQENRELGGTPPTEQSDETSGISQGSGGAVDGDSANTGGGSDSNEGGAGQPSSEPGEGGGGTVEEPGVADPDTPVSSDADSAPVVQQAEGIYNGQIDGHSVEIETANGPAAFQIEEQLAETVAALEPDTKIRYEYYEKEVDGGEESVKQLWLTKIEAVQ</sequence>
<evidence type="ECO:0000256" key="1">
    <source>
        <dbReference type="SAM" id="MobiDB-lite"/>
    </source>
</evidence>
<proteinExistence type="predicted"/>
<dbReference type="RefSeq" id="WP_213530634.1">
    <property type="nucleotide sequence ID" value="NZ_BOVJ01000165.1"/>
</dbReference>
<accession>A0ABQ4NCY5</accession>
<evidence type="ECO:0000313" key="3">
    <source>
        <dbReference type="EMBL" id="GIQ66081.1"/>
    </source>
</evidence>
<dbReference type="Proteomes" id="UP000680304">
    <property type="component" value="Unassembled WGS sequence"/>
</dbReference>
<gene>
    <name evidence="3" type="ORF">PACILC2_46490</name>
</gene>
<feature type="region of interest" description="Disordered" evidence="1">
    <location>
        <begin position="31"/>
        <end position="117"/>
    </location>
</feature>
<feature type="signal peptide" evidence="2">
    <location>
        <begin position="1"/>
        <end position="28"/>
    </location>
</feature>
<dbReference type="PROSITE" id="PS51257">
    <property type="entry name" value="PROKAR_LIPOPROTEIN"/>
    <property type="match status" value="1"/>
</dbReference>
<comment type="caution">
    <text evidence="3">The sequence shown here is derived from an EMBL/GenBank/DDBJ whole genome shotgun (WGS) entry which is preliminary data.</text>
</comment>
<keyword evidence="4" id="KW-1185">Reference proteome</keyword>
<feature type="chain" id="PRO_5046853173" description="Lipoprotein" evidence="2">
    <location>
        <begin position="29"/>
        <end position="193"/>
    </location>
</feature>
<keyword evidence="2" id="KW-0732">Signal</keyword>
<evidence type="ECO:0000313" key="4">
    <source>
        <dbReference type="Proteomes" id="UP000680304"/>
    </source>
</evidence>
<protein>
    <recommendedName>
        <fullName evidence="5">Lipoprotein</fullName>
    </recommendedName>
</protein>
<feature type="compositionally biased region" description="Polar residues" evidence="1">
    <location>
        <begin position="46"/>
        <end position="57"/>
    </location>
</feature>
<evidence type="ECO:0000256" key="2">
    <source>
        <dbReference type="SAM" id="SignalP"/>
    </source>
</evidence>
<dbReference type="EMBL" id="BOVJ01000165">
    <property type="protein sequence ID" value="GIQ66081.1"/>
    <property type="molecule type" value="Genomic_DNA"/>
</dbReference>
<feature type="compositionally biased region" description="Gly residues" evidence="1">
    <location>
        <begin position="71"/>
        <end position="83"/>
    </location>
</feature>
<organism evidence="3 4">
    <name type="scientific">Paenibacillus cisolokensis</name>
    <dbReference type="NCBI Taxonomy" id="1658519"/>
    <lineage>
        <taxon>Bacteria</taxon>
        <taxon>Bacillati</taxon>
        <taxon>Bacillota</taxon>
        <taxon>Bacilli</taxon>
        <taxon>Bacillales</taxon>
        <taxon>Paenibacillaceae</taxon>
        <taxon>Paenibacillus</taxon>
    </lineage>
</organism>
<name>A0ABQ4NCY5_9BACL</name>
<reference evidence="3 4" key="1">
    <citation type="submission" date="2021-04" db="EMBL/GenBank/DDBJ databases">
        <title>Draft genome sequence of Paenibacillus cisolokensis, LC2-13A.</title>
        <authorList>
            <person name="Uke A."/>
            <person name="Chhe C."/>
            <person name="Baramee S."/>
            <person name="Kosugi A."/>
        </authorList>
    </citation>
    <scope>NUCLEOTIDE SEQUENCE [LARGE SCALE GENOMIC DNA]</scope>
    <source>
        <strain evidence="3 4">LC2-13A</strain>
    </source>
</reference>